<dbReference type="CDD" id="cd00156">
    <property type="entry name" value="REC"/>
    <property type="match status" value="1"/>
</dbReference>
<dbReference type="RefSeq" id="WP_012930865.1">
    <property type="nucleotide sequence ID" value="NC_013730.1"/>
</dbReference>
<keyword evidence="5" id="KW-1185">Reference proteome</keyword>
<dbReference type="AlphaFoldDB" id="D2QU99"/>
<feature type="domain" description="Response regulatory" evidence="2">
    <location>
        <begin position="11"/>
        <end position="122"/>
    </location>
</feature>
<dbReference type="PROSITE" id="PS50930">
    <property type="entry name" value="HTH_LYTTR"/>
    <property type="match status" value="1"/>
</dbReference>
<dbReference type="KEGG" id="sli:Slin_6424"/>
<evidence type="ECO:0000313" key="4">
    <source>
        <dbReference type="EMBL" id="ADB42381.1"/>
    </source>
</evidence>
<evidence type="ECO:0000259" key="2">
    <source>
        <dbReference type="PROSITE" id="PS50110"/>
    </source>
</evidence>
<dbReference type="eggNOG" id="COG3279">
    <property type="taxonomic scope" value="Bacteria"/>
</dbReference>
<dbReference type="EMBL" id="CP001769">
    <property type="protein sequence ID" value="ADB42381.1"/>
    <property type="molecule type" value="Genomic_DNA"/>
</dbReference>
<dbReference type="InterPro" id="IPR001789">
    <property type="entry name" value="Sig_transdc_resp-reg_receiver"/>
</dbReference>
<protein>
    <submittedName>
        <fullName evidence="4">Two component transcriptional regulator, LytTR family</fullName>
    </submittedName>
</protein>
<accession>D2QU99</accession>
<dbReference type="Pfam" id="PF00072">
    <property type="entry name" value="Response_reg"/>
    <property type="match status" value="1"/>
</dbReference>
<organism evidence="4 5">
    <name type="scientific">Spirosoma linguale (strain ATCC 33905 / DSM 74 / LMG 10896 / Claus 1)</name>
    <dbReference type="NCBI Taxonomy" id="504472"/>
    <lineage>
        <taxon>Bacteria</taxon>
        <taxon>Pseudomonadati</taxon>
        <taxon>Bacteroidota</taxon>
        <taxon>Cytophagia</taxon>
        <taxon>Cytophagales</taxon>
        <taxon>Cytophagaceae</taxon>
        <taxon>Spirosoma</taxon>
    </lineage>
</organism>
<reference evidence="4 5" key="1">
    <citation type="journal article" date="2010" name="Stand. Genomic Sci.">
        <title>Complete genome sequence of Spirosoma linguale type strain (1).</title>
        <authorList>
            <person name="Lail K."/>
            <person name="Sikorski J."/>
            <person name="Saunders E."/>
            <person name="Lapidus A."/>
            <person name="Glavina Del Rio T."/>
            <person name="Copeland A."/>
            <person name="Tice H."/>
            <person name="Cheng J.-F."/>
            <person name="Lucas S."/>
            <person name="Nolan M."/>
            <person name="Bruce D."/>
            <person name="Goodwin L."/>
            <person name="Pitluck S."/>
            <person name="Ivanova N."/>
            <person name="Mavromatis K."/>
            <person name="Ovchinnikova G."/>
            <person name="Pati A."/>
            <person name="Chen A."/>
            <person name="Palaniappan K."/>
            <person name="Land M."/>
            <person name="Hauser L."/>
            <person name="Chang Y.-J."/>
            <person name="Jeffries C.D."/>
            <person name="Chain P."/>
            <person name="Brettin T."/>
            <person name="Detter J.C."/>
            <person name="Schuetze A."/>
            <person name="Rohde M."/>
            <person name="Tindall B.J."/>
            <person name="Goeker M."/>
            <person name="Bristow J."/>
            <person name="Eisen J.A."/>
            <person name="Markowitz V."/>
            <person name="Hugenholtz P."/>
            <person name="Kyrpides N.C."/>
            <person name="Klenk H.-P."/>
            <person name="Chen F."/>
        </authorList>
    </citation>
    <scope>NUCLEOTIDE SEQUENCE [LARGE SCALE GENOMIC DNA]</scope>
    <source>
        <strain evidence="5">ATCC 33905 / DSM 74 / LMG 10896 / Claus 1</strain>
    </source>
</reference>
<feature type="domain" description="HTH LytTR-type" evidence="3">
    <location>
        <begin position="144"/>
        <end position="242"/>
    </location>
</feature>
<dbReference type="InterPro" id="IPR011006">
    <property type="entry name" value="CheY-like_superfamily"/>
</dbReference>
<dbReference type="Proteomes" id="UP000002028">
    <property type="component" value="Chromosome"/>
</dbReference>
<dbReference type="Pfam" id="PF04397">
    <property type="entry name" value="LytTR"/>
    <property type="match status" value="1"/>
</dbReference>
<evidence type="ECO:0000259" key="3">
    <source>
        <dbReference type="PROSITE" id="PS50930"/>
    </source>
</evidence>
<gene>
    <name evidence="4" type="ordered locus">Slin_6424</name>
</gene>
<dbReference type="STRING" id="504472.Slin_6424"/>
<keyword evidence="1" id="KW-0597">Phosphoprotein</keyword>
<dbReference type="Gene3D" id="2.40.50.1020">
    <property type="entry name" value="LytTr DNA-binding domain"/>
    <property type="match status" value="1"/>
</dbReference>
<dbReference type="SUPFAM" id="SSF52172">
    <property type="entry name" value="CheY-like"/>
    <property type="match status" value="1"/>
</dbReference>
<dbReference type="InterPro" id="IPR046947">
    <property type="entry name" value="LytR-like"/>
</dbReference>
<dbReference type="PROSITE" id="PS50110">
    <property type="entry name" value="RESPONSE_REGULATORY"/>
    <property type="match status" value="1"/>
</dbReference>
<dbReference type="PANTHER" id="PTHR37299:SF1">
    <property type="entry name" value="STAGE 0 SPORULATION PROTEIN A HOMOLOG"/>
    <property type="match status" value="1"/>
</dbReference>
<evidence type="ECO:0000313" key="5">
    <source>
        <dbReference type="Proteomes" id="UP000002028"/>
    </source>
</evidence>
<dbReference type="HOGENOM" id="CLU_000445_14_1_10"/>
<dbReference type="SMART" id="SM00850">
    <property type="entry name" value="LytTR"/>
    <property type="match status" value="1"/>
</dbReference>
<dbReference type="PANTHER" id="PTHR37299">
    <property type="entry name" value="TRANSCRIPTIONAL REGULATOR-RELATED"/>
    <property type="match status" value="1"/>
</dbReference>
<sequence>MNDTESTVRYSTLLVEDDPAFIEQLSRYINQVKFLAPPLICHTGVDALKVLATNPIDILFLDLTLPDMNGLDLLRASRNTSAVVVTSAYSELAIECFDFDIIDFLPKPYDFNRFLRGVGRVLERIQAAAVTEGKPAATPDKEEIYFKSGRRLERFAFSDILYIEAYGLYIKVHTLDGVFAVNKRISALSDDLPNDRFIRIHKSYIINVTHLKRLESKAVWIKTTKIPIGITYQPTVQEQMQKLGISAKSN</sequence>
<dbReference type="GO" id="GO:0003677">
    <property type="term" value="F:DNA binding"/>
    <property type="evidence" value="ECO:0007669"/>
    <property type="project" value="InterPro"/>
</dbReference>
<dbReference type="SMART" id="SM00448">
    <property type="entry name" value="REC"/>
    <property type="match status" value="1"/>
</dbReference>
<dbReference type="GO" id="GO:0000156">
    <property type="term" value="F:phosphorelay response regulator activity"/>
    <property type="evidence" value="ECO:0007669"/>
    <property type="project" value="InterPro"/>
</dbReference>
<name>D2QU99_SPILD</name>
<evidence type="ECO:0000256" key="1">
    <source>
        <dbReference type="PROSITE-ProRule" id="PRU00169"/>
    </source>
</evidence>
<dbReference type="InterPro" id="IPR007492">
    <property type="entry name" value="LytTR_DNA-bd_dom"/>
</dbReference>
<feature type="modified residue" description="4-aspartylphosphate" evidence="1">
    <location>
        <position position="62"/>
    </location>
</feature>
<dbReference type="Gene3D" id="3.40.50.2300">
    <property type="match status" value="1"/>
</dbReference>
<proteinExistence type="predicted"/>